<keyword evidence="9 12" id="KW-0503">Monooxygenase</keyword>
<keyword evidence="10 13" id="KW-0472">Membrane</keyword>
<organism evidence="14">
    <name type="scientific">Tripterygium wilfordii</name>
    <name type="common">Thunder God vine</name>
    <dbReference type="NCBI Taxonomy" id="458696"/>
    <lineage>
        <taxon>Eukaryota</taxon>
        <taxon>Viridiplantae</taxon>
        <taxon>Streptophyta</taxon>
        <taxon>Embryophyta</taxon>
        <taxon>Tracheophyta</taxon>
        <taxon>Spermatophyta</taxon>
        <taxon>Magnoliopsida</taxon>
        <taxon>eudicotyledons</taxon>
        <taxon>Gunneridae</taxon>
        <taxon>Pentapetalae</taxon>
        <taxon>rosids</taxon>
        <taxon>fabids</taxon>
        <taxon>Celastrales</taxon>
        <taxon>Celastraceae</taxon>
        <taxon>Tripterygium</taxon>
    </lineage>
</organism>
<dbReference type="AlphaFoldDB" id="A0A8T8L8B9"/>
<dbReference type="InterPro" id="IPR001128">
    <property type="entry name" value="Cyt_P450"/>
</dbReference>
<sequence length="518" mass="57809">MDFSSNLTAIPGLLVLILSLLVWKHRLNSTKKTKVAPTPSGALPIIGHLPQLSKPIPLARTLGSMADKYGPIFTIRLGMHRVLVISDSEAVKECFTTHDRVLASRPISSHAKYLGYNSAGFGFAPYGAFWRNIRKIVMLELLSSQRLSTLKEVQVSEVNNLVSDLYLLCKNEIGPIKVVISDYFERTTLNIITRMIAGKRYFGSVGGDDEEAQRVGKIIKGFMYISGAFALSDLIPFLGWLDFMQPTVKYMKRIFRELDSVAESWVEEHKLKRIDDADPNSKQDFIDVMLSAIYEDSMSGHSRETIIKATVLNLIIAGADTTSTAITWILSNLLNNRHTLKLAQEELDQKVGRDRLVQDSDLENLVYLQAIIKETLRLYPPGPLLVPHIGSEDCTISGYHLPKGTRVFVNAWKMHRNPDVWSNPDEFMPERFLTSNANVDVLGQHFELLPFGSGRRSCPGMTFALQVVHLMVGRLVQGFEFSTPGDGPVDMSEGLGITLPKASPLEVMVSPRLCSDLY</sequence>
<dbReference type="CDD" id="cd20654">
    <property type="entry name" value="CYP82"/>
    <property type="match status" value="1"/>
</dbReference>
<dbReference type="InterPro" id="IPR036396">
    <property type="entry name" value="Cyt_P450_sf"/>
</dbReference>
<comment type="similarity">
    <text evidence="2 12">Belongs to the cytochrome P450 family.</text>
</comment>
<dbReference type="PANTHER" id="PTHR47947">
    <property type="entry name" value="CYTOCHROME P450 82C3-RELATED"/>
    <property type="match status" value="1"/>
</dbReference>
<dbReference type="SUPFAM" id="SSF48264">
    <property type="entry name" value="Cytochrome P450"/>
    <property type="match status" value="1"/>
</dbReference>
<dbReference type="Gene3D" id="1.10.630.10">
    <property type="entry name" value="Cytochrome P450"/>
    <property type="match status" value="1"/>
</dbReference>
<dbReference type="FunFam" id="1.10.630.10:FF:000026">
    <property type="entry name" value="Cytochrome P450 82C4"/>
    <property type="match status" value="1"/>
</dbReference>
<dbReference type="PANTHER" id="PTHR47947:SF1">
    <property type="entry name" value="CYTOCHROME P450 82E3"/>
    <property type="match status" value="1"/>
</dbReference>
<evidence type="ECO:0000256" key="12">
    <source>
        <dbReference type="RuleBase" id="RU000461"/>
    </source>
</evidence>
<feature type="transmembrane region" description="Helical" evidence="13">
    <location>
        <begin position="222"/>
        <end position="241"/>
    </location>
</feature>
<evidence type="ECO:0000256" key="1">
    <source>
        <dbReference type="ARBA" id="ARBA00004167"/>
    </source>
</evidence>
<dbReference type="InterPro" id="IPR017972">
    <property type="entry name" value="Cyt_P450_CS"/>
</dbReference>
<comment type="cofactor">
    <cofactor evidence="11">
        <name>heme</name>
        <dbReference type="ChEBI" id="CHEBI:30413"/>
    </cofactor>
</comment>
<dbReference type="GO" id="GO:0005506">
    <property type="term" value="F:iron ion binding"/>
    <property type="evidence" value="ECO:0007669"/>
    <property type="project" value="InterPro"/>
</dbReference>
<dbReference type="Pfam" id="PF00067">
    <property type="entry name" value="p450"/>
    <property type="match status" value="1"/>
</dbReference>
<evidence type="ECO:0000256" key="13">
    <source>
        <dbReference type="SAM" id="Phobius"/>
    </source>
</evidence>
<evidence type="ECO:0000256" key="11">
    <source>
        <dbReference type="PIRSR" id="PIRSR602401-1"/>
    </source>
</evidence>
<evidence type="ECO:0000313" key="14">
    <source>
        <dbReference type="EMBL" id="QUN00513.1"/>
    </source>
</evidence>
<dbReference type="PROSITE" id="PS00086">
    <property type="entry name" value="CYTOCHROME_P450"/>
    <property type="match status" value="1"/>
</dbReference>
<keyword evidence="7 12" id="KW-0560">Oxidoreductase</keyword>
<accession>A0A8T8L8B9</accession>
<keyword evidence="5 11" id="KW-0479">Metal-binding</keyword>
<proteinExistence type="evidence at transcript level"/>
<evidence type="ECO:0000256" key="10">
    <source>
        <dbReference type="ARBA" id="ARBA00023136"/>
    </source>
</evidence>
<keyword evidence="8 11" id="KW-0408">Iron</keyword>
<keyword evidence="4 13" id="KW-0812">Transmembrane</keyword>
<feature type="binding site" description="axial binding residue" evidence="11">
    <location>
        <position position="458"/>
    </location>
    <ligand>
        <name>heme</name>
        <dbReference type="ChEBI" id="CHEBI:30413"/>
    </ligand>
    <ligandPart>
        <name>Fe</name>
        <dbReference type="ChEBI" id="CHEBI:18248"/>
    </ligandPart>
</feature>
<evidence type="ECO:0000256" key="9">
    <source>
        <dbReference type="ARBA" id="ARBA00023033"/>
    </source>
</evidence>
<evidence type="ECO:0000256" key="2">
    <source>
        <dbReference type="ARBA" id="ARBA00010617"/>
    </source>
</evidence>
<dbReference type="GO" id="GO:0016020">
    <property type="term" value="C:membrane"/>
    <property type="evidence" value="ECO:0007669"/>
    <property type="project" value="UniProtKB-SubCell"/>
</dbReference>
<keyword evidence="6 13" id="KW-1133">Transmembrane helix</keyword>
<evidence type="ECO:0000256" key="5">
    <source>
        <dbReference type="ARBA" id="ARBA00022723"/>
    </source>
</evidence>
<dbReference type="EMBL" id="MN738188">
    <property type="protein sequence ID" value="QUN00513.1"/>
    <property type="molecule type" value="mRNA"/>
</dbReference>
<evidence type="ECO:0000256" key="8">
    <source>
        <dbReference type="ARBA" id="ARBA00023004"/>
    </source>
</evidence>
<evidence type="ECO:0000256" key="3">
    <source>
        <dbReference type="ARBA" id="ARBA00022617"/>
    </source>
</evidence>
<dbReference type="PRINTS" id="PR00385">
    <property type="entry name" value="P450"/>
</dbReference>
<dbReference type="GO" id="GO:0004497">
    <property type="term" value="F:monooxygenase activity"/>
    <property type="evidence" value="ECO:0007669"/>
    <property type="project" value="UniProtKB-KW"/>
</dbReference>
<name>A0A8T8L8B9_TRIWF</name>
<keyword evidence="3 11" id="KW-0349">Heme</keyword>
<feature type="transmembrane region" description="Helical" evidence="13">
    <location>
        <begin position="6"/>
        <end position="23"/>
    </location>
</feature>
<dbReference type="PRINTS" id="PR00463">
    <property type="entry name" value="EP450I"/>
</dbReference>
<dbReference type="GO" id="GO:0016705">
    <property type="term" value="F:oxidoreductase activity, acting on paired donors, with incorporation or reduction of molecular oxygen"/>
    <property type="evidence" value="ECO:0007669"/>
    <property type="project" value="InterPro"/>
</dbReference>
<evidence type="ECO:0000256" key="7">
    <source>
        <dbReference type="ARBA" id="ARBA00023002"/>
    </source>
</evidence>
<evidence type="ECO:0000256" key="6">
    <source>
        <dbReference type="ARBA" id="ARBA00022989"/>
    </source>
</evidence>
<reference evidence="14" key="1">
    <citation type="submission" date="2019-11" db="EMBL/GenBank/DDBJ databases">
        <authorList>
            <person name="Zhou J.W."/>
        </authorList>
    </citation>
    <scope>NUCLEOTIDE SEQUENCE</scope>
</reference>
<comment type="subcellular location">
    <subcellularLocation>
        <location evidence="1">Membrane</location>
        <topology evidence="1">Single-pass membrane protein</topology>
    </subcellularLocation>
</comment>
<dbReference type="InterPro" id="IPR050651">
    <property type="entry name" value="Plant_Cytochrome_P450_Monoox"/>
</dbReference>
<dbReference type="InterPro" id="IPR002401">
    <property type="entry name" value="Cyt_P450_E_grp-I"/>
</dbReference>
<evidence type="ECO:0000256" key="4">
    <source>
        <dbReference type="ARBA" id="ARBA00022692"/>
    </source>
</evidence>
<dbReference type="GO" id="GO:0020037">
    <property type="term" value="F:heme binding"/>
    <property type="evidence" value="ECO:0007669"/>
    <property type="project" value="InterPro"/>
</dbReference>
<protein>
    <submittedName>
        <fullName evidence="14">Cytochrome P450 82J13</fullName>
    </submittedName>
</protein>